<dbReference type="EMBL" id="JACHEU010000001">
    <property type="protein sequence ID" value="MBB6011631.1"/>
    <property type="molecule type" value="Genomic_DNA"/>
</dbReference>
<evidence type="ECO:0000256" key="1">
    <source>
        <dbReference type="ARBA" id="ARBA00004196"/>
    </source>
</evidence>
<evidence type="ECO:0000259" key="3">
    <source>
        <dbReference type="Pfam" id="PF09375"/>
    </source>
</evidence>
<keyword evidence="5" id="KW-1185">Reference proteome</keyword>
<dbReference type="Gene3D" id="1.20.1420.20">
    <property type="entry name" value="M75 peptidase, HXXE motif"/>
    <property type="match status" value="1"/>
</dbReference>
<name>A0A7W9S026_9HYPH</name>
<evidence type="ECO:0000313" key="5">
    <source>
        <dbReference type="Proteomes" id="UP000533306"/>
    </source>
</evidence>
<dbReference type="Pfam" id="PF09375">
    <property type="entry name" value="Peptidase_M75"/>
    <property type="match status" value="1"/>
</dbReference>
<accession>A0A7W9S026</accession>
<gene>
    <name evidence="4" type="ORF">HNR59_000976</name>
</gene>
<dbReference type="CDD" id="cd14657">
    <property type="entry name" value="Imelysin_IrpA-like"/>
    <property type="match status" value="1"/>
</dbReference>
<evidence type="ECO:0000313" key="4">
    <source>
        <dbReference type="EMBL" id="MBB6011631.1"/>
    </source>
</evidence>
<sequence>MIRSWASTRSMGRMAAIGATAALTAAIFILPAKADTDPKAVVKTYADIALAKYEDSLTTARALDVAIDALIATPSAETLDAAKAAWKAARIPYQQTEVYRFGNAIVDDWEGRVNAWPLDEGLIDYVDASYGTESDENGLYTANVIANTKIEIDGQEVDASSLTPEFLSETLQEAGDIEANVATGYHAIEFLLWGQDLNGTGPGAGKRPYTDYDKANCTGGNCERRAEYLKSASTLLVADLQEMVDNWKDDGEARKALNDGDEKTGLSTILTGMGSLSYGELAGERMKLGLLLHDPEEEHDCFSDNTHISHLYDAVGIREAYLGSYKRIDGSSVAGPSLSDLVKETDPALDTELSGKLDATVAKMEAIAARAEAGEAYDQQIGEGNAEGNATVQAAIDALVDQTKSIERVVAALKLDAIAFEGSDSLDSPDKVFE</sequence>
<evidence type="ECO:0000256" key="2">
    <source>
        <dbReference type="ARBA" id="ARBA00022729"/>
    </source>
</evidence>
<dbReference type="InterPro" id="IPR038352">
    <property type="entry name" value="Imelysin_sf"/>
</dbReference>
<feature type="domain" description="Imelysin-like" evidence="3">
    <location>
        <begin position="49"/>
        <end position="405"/>
    </location>
</feature>
<reference evidence="4 5" key="1">
    <citation type="submission" date="2020-08" db="EMBL/GenBank/DDBJ databases">
        <title>Genomic Encyclopedia of Type Strains, Phase IV (KMG-IV): sequencing the most valuable type-strain genomes for metagenomic binning, comparative biology and taxonomic classification.</title>
        <authorList>
            <person name="Goeker M."/>
        </authorList>
    </citation>
    <scope>NUCLEOTIDE SEQUENCE [LARGE SCALE GENOMIC DNA]</scope>
    <source>
        <strain evidence="4 5">DSM 11099</strain>
    </source>
</reference>
<dbReference type="Proteomes" id="UP000533306">
    <property type="component" value="Unassembled WGS sequence"/>
</dbReference>
<dbReference type="GO" id="GO:0030313">
    <property type="term" value="C:cell envelope"/>
    <property type="evidence" value="ECO:0007669"/>
    <property type="project" value="UniProtKB-SubCell"/>
</dbReference>
<proteinExistence type="predicted"/>
<comment type="subcellular location">
    <subcellularLocation>
        <location evidence="1">Cell envelope</location>
    </subcellularLocation>
</comment>
<dbReference type="AlphaFoldDB" id="A0A7W9S026"/>
<protein>
    <submittedName>
        <fullName evidence="4">Putative iron-regulated protein</fullName>
    </submittedName>
</protein>
<keyword evidence="2" id="KW-0732">Signal</keyword>
<dbReference type="InterPro" id="IPR018976">
    <property type="entry name" value="Imelysin-like"/>
</dbReference>
<comment type="caution">
    <text evidence="4">The sequence shown here is derived from an EMBL/GenBank/DDBJ whole genome shotgun (WGS) entry which is preliminary data.</text>
</comment>
<organism evidence="4 5">
    <name type="scientific">Aquamicrobium lusatiense</name>
    <dbReference type="NCBI Taxonomy" id="89772"/>
    <lineage>
        <taxon>Bacteria</taxon>
        <taxon>Pseudomonadati</taxon>
        <taxon>Pseudomonadota</taxon>
        <taxon>Alphaproteobacteria</taxon>
        <taxon>Hyphomicrobiales</taxon>
        <taxon>Phyllobacteriaceae</taxon>
        <taxon>Aquamicrobium</taxon>
    </lineage>
</organism>